<evidence type="ECO:0000256" key="1">
    <source>
        <dbReference type="SAM" id="SignalP"/>
    </source>
</evidence>
<dbReference type="Pfam" id="PF00144">
    <property type="entry name" value="Beta-lactamase"/>
    <property type="match status" value="1"/>
</dbReference>
<accession>A0ABM8UJX6</accession>
<gene>
    <name evidence="3" type="ORF">DYBT9623_00509</name>
</gene>
<name>A0ABM8UJX6_9BACT</name>
<feature type="signal peptide" evidence="1">
    <location>
        <begin position="1"/>
        <end position="21"/>
    </location>
</feature>
<dbReference type="RefSeq" id="WP_215231924.1">
    <property type="nucleotide sequence ID" value="NZ_CAJRAU010000001.1"/>
</dbReference>
<feature type="domain" description="Beta-lactamase-related" evidence="2">
    <location>
        <begin position="118"/>
        <end position="392"/>
    </location>
</feature>
<reference evidence="3 4" key="1">
    <citation type="submission" date="2021-04" db="EMBL/GenBank/DDBJ databases">
        <authorList>
            <person name="Rodrigo-Torres L."/>
            <person name="Arahal R. D."/>
            <person name="Lucena T."/>
        </authorList>
    </citation>
    <scope>NUCLEOTIDE SEQUENCE [LARGE SCALE GENOMIC DNA]</scope>
    <source>
        <strain evidence="3 4">CECT 9623</strain>
    </source>
</reference>
<dbReference type="EMBL" id="CAJRAU010000001">
    <property type="protein sequence ID" value="CAG5067782.1"/>
    <property type="molecule type" value="Genomic_DNA"/>
</dbReference>
<sequence length="402" mass="43987">MKIKFLKSAGACLIFCTVLFATSCKEDQILQESLVEQNVGDDSNAKLVIPTKLDVDIFAERIEDYLGNVGFGYSIFVNGEESFMSNGGDGFARKHSEGTGFAKHSAVRSQETNATTQYVTALAVLRVLKKYNLSLKTKVSLYLPKGWVPSKQFKELNFERLLAHRTGLINYGNVRKTVEGQLTESVFISGDRRNNDINYILLGVIAPYVEAVELKKQGDASKFNNLSQHNSDVAILSACGIHFRNLVRNNVFLPAGLANSDVIDWQAWDKNGPIAASLSTQGYPEKLGDAPGIDKAIVTTSCGATGLYLSASDFAKIQSAVNQNKIINATDFLAMKSKLLGFDGVLKGTKGLYYYKTGLGYNCENIIMDFGNVQVSVFANSPQSDFAEKPTVIAQLFEDSLK</sequence>
<feature type="chain" id="PRO_5047515513" description="Beta-lactamase-related domain-containing protein" evidence="1">
    <location>
        <begin position="22"/>
        <end position="402"/>
    </location>
</feature>
<evidence type="ECO:0000313" key="4">
    <source>
        <dbReference type="Proteomes" id="UP000679725"/>
    </source>
</evidence>
<proteinExistence type="predicted"/>
<evidence type="ECO:0000313" key="3">
    <source>
        <dbReference type="EMBL" id="CAG5067782.1"/>
    </source>
</evidence>
<dbReference type="Proteomes" id="UP000679725">
    <property type="component" value="Unassembled WGS sequence"/>
</dbReference>
<dbReference type="SUPFAM" id="SSF56601">
    <property type="entry name" value="beta-lactamase/transpeptidase-like"/>
    <property type="match status" value="1"/>
</dbReference>
<organism evidence="3 4">
    <name type="scientific">Dyadobacter linearis</name>
    <dbReference type="NCBI Taxonomy" id="2823330"/>
    <lineage>
        <taxon>Bacteria</taxon>
        <taxon>Pseudomonadati</taxon>
        <taxon>Bacteroidota</taxon>
        <taxon>Cytophagia</taxon>
        <taxon>Cytophagales</taxon>
        <taxon>Spirosomataceae</taxon>
        <taxon>Dyadobacter</taxon>
    </lineage>
</organism>
<dbReference type="InterPro" id="IPR001466">
    <property type="entry name" value="Beta-lactam-related"/>
</dbReference>
<protein>
    <recommendedName>
        <fullName evidence="2">Beta-lactamase-related domain-containing protein</fullName>
    </recommendedName>
</protein>
<keyword evidence="4" id="KW-1185">Reference proteome</keyword>
<dbReference type="Gene3D" id="3.40.710.10">
    <property type="entry name" value="DD-peptidase/beta-lactamase superfamily"/>
    <property type="match status" value="1"/>
</dbReference>
<comment type="caution">
    <text evidence="3">The sequence shown here is derived from an EMBL/GenBank/DDBJ whole genome shotgun (WGS) entry which is preliminary data.</text>
</comment>
<evidence type="ECO:0000259" key="2">
    <source>
        <dbReference type="Pfam" id="PF00144"/>
    </source>
</evidence>
<keyword evidence="1" id="KW-0732">Signal</keyword>
<dbReference type="InterPro" id="IPR012338">
    <property type="entry name" value="Beta-lactam/transpept-like"/>
</dbReference>
<dbReference type="PROSITE" id="PS51257">
    <property type="entry name" value="PROKAR_LIPOPROTEIN"/>
    <property type="match status" value="1"/>
</dbReference>